<proteinExistence type="predicted"/>
<keyword evidence="2" id="KW-0964">Secreted</keyword>
<comment type="caution">
    <text evidence="8">The sequence shown here is derived from an EMBL/GenBank/DDBJ whole genome shotgun (WGS) entry which is preliminary data.</text>
</comment>
<feature type="non-terminal residue" evidence="8">
    <location>
        <position position="1"/>
    </location>
</feature>
<gene>
    <name evidence="8" type="ORF">S01H4_34815</name>
</gene>
<comment type="subcellular location">
    <subcellularLocation>
        <location evidence="1">Secreted</location>
        <location evidence="1">Extracellular space</location>
        <location evidence="1">Extracellular matrix</location>
    </subcellularLocation>
</comment>
<dbReference type="SUPFAM" id="SSF54511">
    <property type="entry name" value="GFP-like"/>
    <property type="match status" value="1"/>
</dbReference>
<evidence type="ECO:0000256" key="4">
    <source>
        <dbReference type="ARBA" id="ARBA00022729"/>
    </source>
</evidence>
<evidence type="ECO:0000313" key="8">
    <source>
        <dbReference type="EMBL" id="GAG75130.1"/>
    </source>
</evidence>
<dbReference type="PROSITE" id="PS50993">
    <property type="entry name" value="NIDOGEN_G2"/>
    <property type="match status" value="1"/>
</dbReference>
<name>X0ZZ49_9ZZZZ</name>
<dbReference type="Gene3D" id="2.40.155.10">
    <property type="entry name" value="Green fluorescent protein"/>
    <property type="match status" value="1"/>
</dbReference>
<organism evidence="8">
    <name type="scientific">marine sediment metagenome</name>
    <dbReference type="NCBI Taxonomy" id="412755"/>
    <lineage>
        <taxon>unclassified sequences</taxon>
        <taxon>metagenomes</taxon>
        <taxon>ecological metagenomes</taxon>
    </lineage>
</organism>
<keyword evidence="4" id="KW-0732">Signal</keyword>
<evidence type="ECO:0000256" key="1">
    <source>
        <dbReference type="ARBA" id="ARBA00004498"/>
    </source>
</evidence>
<evidence type="ECO:0000256" key="2">
    <source>
        <dbReference type="ARBA" id="ARBA00022525"/>
    </source>
</evidence>
<accession>X0ZZ49</accession>
<dbReference type="Gene3D" id="2.60.40.10">
    <property type="entry name" value="Immunoglobulins"/>
    <property type="match status" value="1"/>
</dbReference>
<sequence length="296" mass="33966">NFFGIINNVEFEASAYINIDVDQGYFEADISPIPEEVGYDLQCVDTCVSVFSFCFAKENDGCNNGFSLTGGVIENHGGISFESEDYYVVNNYLLYEGGDTLYFYGELLGDTPDVSPDEDVEIEEYNVDWIQQNSTTIVDITPKLIYYINNGSRFYDLWNIYFYFENAELPFPQTLVTKVYDSTYDPNSETLHFEIGSNLFPTEEKPILPYINGQISGEAGAEYFYEFYSRDENNLDLYYYIDWGDGTYDKWIGPFNSCESIEIGHSWDEIGKYTISVKVKNINGLQSDWSTLKVNM</sequence>
<evidence type="ECO:0000259" key="7">
    <source>
        <dbReference type="PROSITE" id="PS50993"/>
    </source>
</evidence>
<dbReference type="SMART" id="SM00682">
    <property type="entry name" value="G2F"/>
    <property type="match status" value="1"/>
</dbReference>
<keyword evidence="5" id="KW-0106">Calcium</keyword>
<dbReference type="InterPro" id="IPR009017">
    <property type="entry name" value="GFP"/>
</dbReference>
<evidence type="ECO:0000256" key="3">
    <source>
        <dbReference type="ARBA" id="ARBA00022530"/>
    </source>
</evidence>
<evidence type="ECO:0000256" key="5">
    <source>
        <dbReference type="ARBA" id="ARBA00022837"/>
    </source>
</evidence>
<dbReference type="Pfam" id="PF07474">
    <property type="entry name" value="G2F"/>
    <property type="match status" value="1"/>
</dbReference>
<keyword evidence="6" id="KW-0325">Glycoprotein</keyword>
<protein>
    <recommendedName>
        <fullName evidence="7">Nidogen G2 beta-barrel domain-containing protein</fullName>
    </recommendedName>
</protein>
<feature type="domain" description="Nidogen G2 beta-barrel" evidence="7">
    <location>
        <begin position="1"/>
        <end position="209"/>
    </location>
</feature>
<evidence type="ECO:0000256" key="6">
    <source>
        <dbReference type="ARBA" id="ARBA00023180"/>
    </source>
</evidence>
<dbReference type="AlphaFoldDB" id="X0ZZ49"/>
<dbReference type="SUPFAM" id="SSF49299">
    <property type="entry name" value="PKD domain"/>
    <property type="match status" value="1"/>
</dbReference>
<dbReference type="InterPro" id="IPR006605">
    <property type="entry name" value="G2_nidogen/fibulin_G2F"/>
</dbReference>
<dbReference type="InterPro" id="IPR035986">
    <property type="entry name" value="PKD_dom_sf"/>
</dbReference>
<reference evidence="8" key="1">
    <citation type="journal article" date="2014" name="Front. Microbiol.">
        <title>High frequency of phylogenetically diverse reductive dehalogenase-homologous genes in deep subseafloor sedimentary metagenomes.</title>
        <authorList>
            <person name="Kawai M."/>
            <person name="Futagami T."/>
            <person name="Toyoda A."/>
            <person name="Takaki Y."/>
            <person name="Nishi S."/>
            <person name="Hori S."/>
            <person name="Arai W."/>
            <person name="Tsubouchi T."/>
            <person name="Morono Y."/>
            <person name="Uchiyama I."/>
            <person name="Ito T."/>
            <person name="Fujiyama A."/>
            <person name="Inagaki F."/>
            <person name="Takami H."/>
        </authorList>
    </citation>
    <scope>NUCLEOTIDE SEQUENCE</scope>
    <source>
        <strain evidence="8">Expedition CK06-06</strain>
    </source>
</reference>
<dbReference type="InterPro" id="IPR013783">
    <property type="entry name" value="Ig-like_fold"/>
</dbReference>
<feature type="non-terminal residue" evidence="8">
    <location>
        <position position="296"/>
    </location>
</feature>
<keyword evidence="3" id="KW-0272">Extracellular matrix</keyword>
<dbReference type="EMBL" id="BART01018441">
    <property type="protein sequence ID" value="GAG75130.1"/>
    <property type="molecule type" value="Genomic_DNA"/>
</dbReference>